<dbReference type="NCBIfam" id="TIGR02047">
    <property type="entry name" value="CadR-PbrR"/>
    <property type="match status" value="1"/>
</dbReference>
<evidence type="ECO:0000256" key="4">
    <source>
        <dbReference type="SAM" id="Coils"/>
    </source>
</evidence>
<evidence type="ECO:0000313" key="6">
    <source>
        <dbReference type="EMBL" id="EYC52161.1"/>
    </source>
</evidence>
<evidence type="ECO:0000256" key="1">
    <source>
        <dbReference type="ARBA" id="ARBA00023015"/>
    </source>
</evidence>
<dbReference type="OrthoDB" id="9808480at2"/>
<proteinExistence type="predicted"/>
<dbReference type="PANTHER" id="PTHR30204:SF92">
    <property type="entry name" value="HTH-TYPE TRANSCRIPTIONAL REGULATOR ZNTR"/>
    <property type="match status" value="1"/>
</dbReference>
<dbReference type="InterPro" id="IPR015358">
    <property type="entry name" value="Tscrpt_reg_MerR_DNA-bd"/>
</dbReference>
<keyword evidence="4" id="KW-0175">Coiled coil</keyword>
<sequence length="132" mass="15211">MMQIGELAKRAACLVQTVRFYETEGLLPEPARSEGNFRLYDDVHLQRLIFIRRCRAKDMALDEIRQLLSFRDRPALDCGDVNALVDSHIAQVRAKIKDLRELERELIDLRRSCDSARTARECGILNRLAEPA</sequence>
<evidence type="ECO:0000256" key="2">
    <source>
        <dbReference type="ARBA" id="ARBA00023125"/>
    </source>
</evidence>
<feature type="coiled-coil region" evidence="4">
    <location>
        <begin position="85"/>
        <end position="119"/>
    </location>
</feature>
<dbReference type="CDD" id="cd04784">
    <property type="entry name" value="HTH_CadR-PbrR"/>
    <property type="match status" value="1"/>
</dbReference>
<dbReference type="AlphaFoldDB" id="A0A016XJZ9"/>
<comment type="caution">
    <text evidence="6">The sequence shown here is derived from an EMBL/GenBank/DDBJ whole genome shotgun (WGS) entry which is preliminary data.</text>
</comment>
<dbReference type="STRING" id="1458275.AZ34_14610"/>
<reference evidence="6 7" key="1">
    <citation type="submission" date="2014-02" db="EMBL/GenBank/DDBJ databases">
        <title>Draft Genome of Hylemonella gracilis isolated from the Niagara River.</title>
        <authorList>
            <person name="Pawlowski D.R."/>
            <person name="Koudelka G.B."/>
        </authorList>
    </citation>
    <scope>NUCLEOTIDE SEQUENCE [LARGE SCALE GENOMIC DNA]</scope>
    <source>
        <strain evidence="6 7">Niagara R</strain>
    </source>
</reference>
<evidence type="ECO:0000256" key="3">
    <source>
        <dbReference type="ARBA" id="ARBA00023163"/>
    </source>
</evidence>
<keyword evidence="1" id="KW-0805">Transcription regulation</keyword>
<dbReference type="SUPFAM" id="SSF46955">
    <property type="entry name" value="Putative DNA-binding domain"/>
    <property type="match status" value="1"/>
</dbReference>
<feature type="domain" description="HTH merR-type" evidence="5">
    <location>
        <begin position="1"/>
        <end position="70"/>
    </location>
</feature>
<keyword evidence="3" id="KW-0804">Transcription</keyword>
<dbReference type="Proteomes" id="UP000023268">
    <property type="component" value="Unassembled WGS sequence"/>
</dbReference>
<dbReference type="EMBL" id="JEMG01000001">
    <property type="protein sequence ID" value="EYC52161.1"/>
    <property type="molecule type" value="Genomic_DNA"/>
</dbReference>
<accession>A0A016XJZ9</accession>
<dbReference type="Pfam" id="PF09278">
    <property type="entry name" value="MerR-DNA-bind"/>
    <property type="match status" value="1"/>
</dbReference>
<keyword evidence="2" id="KW-0238">DNA-binding</keyword>
<gene>
    <name evidence="6" type="ORF">AZ34_14610</name>
</gene>
<dbReference type="InterPro" id="IPR000551">
    <property type="entry name" value="MerR-type_HTH_dom"/>
</dbReference>
<evidence type="ECO:0000259" key="5">
    <source>
        <dbReference type="PROSITE" id="PS50937"/>
    </source>
</evidence>
<dbReference type="Gene3D" id="1.10.1660.10">
    <property type="match status" value="1"/>
</dbReference>
<name>A0A016XJZ9_9BURK</name>
<dbReference type="eggNOG" id="COG0789">
    <property type="taxonomic scope" value="Bacteria"/>
</dbReference>
<dbReference type="GO" id="GO:0045893">
    <property type="term" value="P:positive regulation of DNA-templated transcription"/>
    <property type="evidence" value="ECO:0007669"/>
    <property type="project" value="InterPro"/>
</dbReference>
<dbReference type="PANTHER" id="PTHR30204">
    <property type="entry name" value="REDOX-CYCLING DRUG-SENSING TRANSCRIPTIONAL ACTIVATOR SOXR"/>
    <property type="match status" value="1"/>
</dbReference>
<dbReference type="GO" id="GO:0003700">
    <property type="term" value="F:DNA-binding transcription factor activity"/>
    <property type="evidence" value="ECO:0007669"/>
    <property type="project" value="InterPro"/>
</dbReference>
<dbReference type="Pfam" id="PF00376">
    <property type="entry name" value="MerR"/>
    <property type="match status" value="1"/>
</dbReference>
<dbReference type="SMART" id="SM00422">
    <property type="entry name" value="HTH_MERR"/>
    <property type="match status" value="1"/>
</dbReference>
<evidence type="ECO:0000313" key="7">
    <source>
        <dbReference type="Proteomes" id="UP000023268"/>
    </source>
</evidence>
<dbReference type="RefSeq" id="WP_035609259.1">
    <property type="nucleotide sequence ID" value="NZ_JEMG01000001.1"/>
</dbReference>
<dbReference type="InterPro" id="IPR047057">
    <property type="entry name" value="MerR_fam"/>
</dbReference>
<organism evidence="6 7">
    <name type="scientific">Hylemonella gracilis str. Niagara R</name>
    <dbReference type="NCBI Taxonomy" id="1458275"/>
    <lineage>
        <taxon>Bacteria</taxon>
        <taxon>Pseudomonadati</taxon>
        <taxon>Pseudomonadota</taxon>
        <taxon>Betaproteobacteria</taxon>
        <taxon>Burkholderiales</taxon>
        <taxon>Comamonadaceae</taxon>
        <taxon>Hylemonella</taxon>
    </lineage>
</organism>
<dbReference type="PROSITE" id="PS50937">
    <property type="entry name" value="HTH_MERR_2"/>
    <property type="match status" value="1"/>
</dbReference>
<dbReference type="InterPro" id="IPR011791">
    <property type="entry name" value="CadR-PbrR"/>
</dbReference>
<dbReference type="PRINTS" id="PR00040">
    <property type="entry name" value="HTHMERR"/>
</dbReference>
<dbReference type="InterPro" id="IPR009061">
    <property type="entry name" value="DNA-bd_dom_put_sf"/>
</dbReference>
<protein>
    <submittedName>
        <fullName evidence="6">Cd(II)/Pb(II)-responsive transcriptional regulator</fullName>
    </submittedName>
</protein>
<dbReference type="GO" id="GO:0003677">
    <property type="term" value="F:DNA binding"/>
    <property type="evidence" value="ECO:0007669"/>
    <property type="project" value="UniProtKB-KW"/>
</dbReference>
<dbReference type="GO" id="GO:0046872">
    <property type="term" value="F:metal ion binding"/>
    <property type="evidence" value="ECO:0007669"/>
    <property type="project" value="InterPro"/>
</dbReference>